<dbReference type="Proteomes" id="UP001198151">
    <property type="component" value="Unassembled WGS sequence"/>
</dbReference>
<reference evidence="2 3" key="1">
    <citation type="submission" date="2021-10" db="EMBL/GenBank/DDBJ databases">
        <title>Anaerobic single-cell dispensing facilitates the cultivation of human gut bacteria.</title>
        <authorList>
            <person name="Afrizal A."/>
        </authorList>
    </citation>
    <scope>NUCLEOTIDE SEQUENCE [LARGE SCALE GENOMIC DNA]</scope>
    <source>
        <strain evidence="2 3">CLA-AA-H200</strain>
    </source>
</reference>
<dbReference type="CDD" id="cd24068">
    <property type="entry name" value="ASKHA_NBD_ROK_FnNanK-like"/>
    <property type="match status" value="1"/>
</dbReference>
<dbReference type="RefSeq" id="WP_227709230.1">
    <property type="nucleotide sequence ID" value="NZ_JAJEQX010000061.1"/>
</dbReference>
<proteinExistence type="inferred from homology"/>
<accession>A0ABS8G1W4</accession>
<dbReference type="PANTHER" id="PTHR18964">
    <property type="entry name" value="ROK (REPRESSOR, ORF, KINASE) FAMILY"/>
    <property type="match status" value="1"/>
</dbReference>
<evidence type="ECO:0000313" key="2">
    <source>
        <dbReference type="EMBL" id="MCC2256256.1"/>
    </source>
</evidence>
<organism evidence="2 3">
    <name type="scientific">Ruminococcus turbiniformis</name>
    <dbReference type="NCBI Taxonomy" id="2881258"/>
    <lineage>
        <taxon>Bacteria</taxon>
        <taxon>Bacillati</taxon>
        <taxon>Bacillota</taxon>
        <taxon>Clostridia</taxon>
        <taxon>Eubacteriales</taxon>
        <taxon>Oscillospiraceae</taxon>
        <taxon>Ruminococcus</taxon>
    </lineage>
</organism>
<dbReference type="PANTHER" id="PTHR18964:SF165">
    <property type="entry name" value="BETA-GLUCOSIDE KINASE"/>
    <property type="match status" value="1"/>
</dbReference>
<comment type="similarity">
    <text evidence="1">Belongs to the ROK (NagC/XylR) family.</text>
</comment>
<protein>
    <submittedName>
        <fullName evidence="2">ROK family protein</fullName>
    </submittedName>
</protein>
<dbReference type="EMBL" id="JAJEQX010000061">
    <property type="protein sequence ID" value="MCC2256256.1"/>
    <property type="molecule type" value="Genomic_DNA"/>
</dbReference>
<evidence type="ECO:0000313" key="3">
    <source>
        <dbReference type="Proteomes" id="UP001198151"/>
    </source>
</evidence>
<dbReference type="Pfam" id="PF00480">
    <property type="entry name" value="ROK"/>
    <property type="match status" value="1"/>
</dbReference>
<dbReference type="InterPro" id="IPR043129">
    <property type="entry name" value="ATPase_NBD"/>
</dbReference>
<dbReference type="Gene3D" id="3.30.420.40">
    <property type="match status" value="2"/>
</dbReference>
<dbReference type="SUPFAM" id="SSF53067">
    <property type="entry name" value="Actin-like ATPase domain"/>
    <property type="match status" value="1"/>
</dbReference>
<comment type="caution">
    <text evidence="2">The sequence shown here is derived from an EMBL/GenBank/DDBJ whole genome shotgun (WGS) entry which is preliminary data.</text>
</comment>
<dbReference type="InterPro" id="IPR000600">
    <property type="entry name" value="ROK"/>
</dbReference>
<sequence>MRIIVLDIGGTSIKAAVYENGSLINLQEYETDAQRGGKHIIEKTEEIVLLNGRCDGIGISTAGQVDVTTGTVIHANENIPGYTGMQIGKIIRERFRVPVEVDNDVNAAALGEGVFGAGRNERNYLCLTYGTGVGGAVVIDGRIYRGCSGSAGEFGSMIIHGEKVRAGRRISGCYEDYASTAALVRKVQTVCPELSSGREIFLNMDIPEVKRIIDDWICEIAHGLVSLVHIFNPECIILGGGVMNQTYVADAVRKNVKERVMHSFSNVRIRQAELGNSAGLWGMAYLTAGKIRDIRLTDPQ</sequence>
<name>A0ABS8G1W4_9FIRM</name>
<evidence type="ECO:0000256" key="1">
    <source>
        <dbReference type="ARBA" id="ARBA00006479"/>
    </source>
</evidence>
<keyword evidence="3" id="KW-1185">Reference proteome</keyword>
<gene>
    <name evidence="2" type="ORF">LKD70_17905</name>
</gene>